<dbReference type="SUPFAM" id="SSF53335">
    <property type="entry name" value="S-adenosyl-L-methionine-dependent methyltransferases"/>
    <property type="match status" value="1"/>
</dbReference>
<dbReference type="Gene3D" id="3.40.50.150">
    <property type="entry name" value="Vaccinia Virus protein VP39"/>
    <property type="match status" value="1"/>
</dbReference>
<evidence type="ECO:0000256" key="3">
    <source>
        <dbReference type="ARBA" id="ARBA00022679"/>
    </source>
</evidence>
<dbReference type="InterPro" id="IPR029063">
    <property type="entry name" value="SAM-dependent_MTases_sf"/>
</dbReference>
<dbReference type="GO" id="GO:0008168">
    <property type="term" value="F:methyltransferase activity"/>
    <property type="evidence" value="ECO:0007669"/>
    <property type="project" value="UniProtKB-KW"/>
</dbReference>
<dbReference type="PIRSF" id="PIRSF003085">
    <property type="entry name" value="CMAS"/>
    <property type="match status" value="1"/>
</dbReference>
<keyword evidence="3 6" id="KW-0808">Transferase</keyword>
<reference evidence="6" key="1">
    <citation type="submission" date="2021-11" db="EMBL/GenBank/DDBJ databases">
        <authorList>
            <person name="Rodrigo-Torres L."/>
            <person name="Arahal R. D."/>
            <person name="Lucena T."/>
        </authorList>
    </citation>
    <scope>NUCLEOTIDE SEQUENCE</scope>
    <source>
        <strain evidence="6">CECT 7929</strain>
    </source>
</reference>
<dbReference type="Pfam" id="PF02353">
    <property type="entry name" value="CMAS"/>
    <property type="match status" value="1"/>
</dbReference>
<dbReference type="PANTHER" id="PTHR43667:SF2">
    <property type="entry name" value="FATTY ACID C-METHYL TRANSFERASE"/>
    <property type="match status" value="1"/>
</dbReference>
<proteinExistence type="inferred from homology"/>
<dbReference type="GO" id="GO:0032259">
    <property type="term" value="P:methylation"/>
    <property type="evidence" value="ECO:0007669"/>
    <property type="project" value="UniProtKB-KW"/>
</dbReference>
<evidence type="ECO:0000256" key="4">
    <source>
        <dbReference type="ARBA" id="ARBA00022691"/>
    </source>
</evidence>
<dbReference type="InterPro" id="IPR050723">
    <property type="entry name" value="CFA/CMAS"/>
</dbReference>
<keyword evidence="5" id="KW-0443">Lipid metabolism</keyword>
<evidence type="ECO:0000313" key="7">
    <source>
        <dbReference type="Proteomes" id="UP000838672"/>
    </source>
</evidence>
<evidence type="ECO:0000256" key="1">
    <source>
        <dbReference type="ARBA" id="ARBA00010815"/>
    </source>
</evidence>
<dbReference type="PANTHER" id="PTHR43667">
    <property type="entry name" value="CYCLOPROPANE-FATTY-ACYL-PHOSPHOLIPID SYNTHASE"/>
    <property type="match status" value="1"/>
</dbReference>
<evidence type="ECO:0000256" key="2">
    <source>
        <dbReference type="ARBA" id="ARBA00022603"/>
    </source>
</evidence>
<dbReference type="RefSeq" id="WP_237468068.1">
    <property type="nucleotide sequence ID" value="NZ_CAKLDI010000002.1"/>
</dbReference>
<comment type="caution">
    <text evidence="6">The sequence shown here is derived from an EMBL/GenBank/DDBJ whole genome shotgun (WGS) entry which is preliminary data.</text>
</comment>
<dbReference type="Proteomes" id="UP000838672">
    <property type="component" value="Unassembled WGS sequence"/>
</dbReference>
<evidence type="ECO:0000313" key="6">
    <source>
        <dbReference type="EMBL" id="CAH0535204.1"/>
    </source>
</evidence>
<accession>A0ABN8DX63</accession>
<keyword evidence="4" id="KW-0949">S-adenosyl-L-methionine</keyword>
<keyword evidence="7" id="KW-1185">Reference proteome</keyword>
<organism evidence="6 7">
    <name type="scientific">Vibrio stylophorae</name>
    <dbReference type="NCBI Taxonomy" id="659351"/>
    <lineage>
        <taxon>Bacteria</taxon>
        <taxon>Pseudomonadati</taxon>
        <taxon>Pseudomonadota</taxon>
        <taxon>Gammaproteobacteria</taxon>
        <taxon>Vibrionales</taxon>
        <taxon>Vibrionaceae</taxon>
        <taxon>Vibrio</taxon>
    </lineage>
</organism>
<dbReference type="EMBL" id="CAKLDI010000002">
    <property type="protein sequence ID" value="CAH0535204.1"/>
    <property type="molecule type" value="Genomic_DNA"/>
</dbReference>
<protein>
    <submittedName>
        <fullName evidence="6">Tuberculostearic acid methyltransferase UfaA1</fullName>
        <ecNumber evidence="6">2.1.1.-</ecNumber>
    </submittedName>
</protein>
<sequence>MLELTSQVSEIKLTRAQGWAKRVVHGLLKQLKGGQLVLVEQFGERYHFGEQGQFAEIHIHHPDFYTQLVKGGSIAAGEIYIDGLWDSPDLTAVVQLIAENMAMLDRLERKVGWLTQVARRVGHLLRRNSKTTAKANIAAHYDLSNALYQTFLDEQMLYSAGIYHSPEDSLFDAQQQKMARLCEQLELKASDHVLEIGTGWGAMAIYMAKHYGCHVTTTTISQEQYLYAKAQVEAQGLSERITLLMQDYRDLTGLYDKIVSIEMIEAVGQQYLPTYFQACQSLLKPKGRFAMQAITIADQRAKQYQQGVDFIQQYIFPGGFLPSISQLLGISTQQTDFALRDLQDIGQDYALTLKSWHQAFRANQEQVLSLGFDHQFIRLWQFYLSYCEGGFLARSISTVQLTWTRLP</sequence>
<dbReference type="InterPro" id="IPR003333">
    <property type="entry name" value="CMAS"/>
</dbReference>
<gene>
    <name evidence="6" type="primary">ufaA1</name>
    <name evidence="6" type="ORF">VST7929_02865</name>
</gene>
<evidence type="ECO:0000256" key="5">
    <source>
        <dbReference type="ARBA" id="ARBA00023098"/>
    </source>
</evidence>
<comment type="similarity">
    <text evidence="1">Belongs to the CFA/CMAS family.</text>
</comment>
<dbReference type="EC" id="2.1.1.-" evidence="6"/>
<name>A0ABN8DX63_9VIBR</name>
<dbReference type="CDD" id="cd02440">
    <property type="entry name" value="AdoMet_MTases"/>
    <property type="match status" value="1"/>
</dbReference>
<keyword evidence="2 6" id="KW-0489">Methyltransferase</keyword>